<comment type="caution">
    <text evidence="1">The sequence shown here is derived from an EMBL/GenBank/DDBJ whole genome shotgun (WGS) entry which is preliminary data.</text>
</comment>
<organism evidence="1 2">
    <name type="scientific">Ameyamaea chiangmaiensis</name>
    <dbReference type="NCBI Taxonomy" id="442969"/>
    <lineage>
        <taxon>Bacteria</taxon>
        <taxon>Pseudomonadati</taxon>
        <taxon>Pseudomonadota</taxon>
        <taxon>Alphaproteobacteria</taxon>
        <taxon>Acetobacterales</taxon>
        <taxon>Acetobacteraceae</taxon>
        <taxon>Ameyamaea</taxon>
    </lineage>
</organism>
<dbReference type="Proteomes" id="UP000585665">
    <property type="component" value="Unassembled WGS sequence"/>
</dbReference>
<dbReference type="AlphaFoldDB" id="A0A850P6L8"/>
<dbReference type="SUPFAM" id="SSF52540">
    <property type="entry name" value="P-loop containing nucleoside triphosphate hydrolases"/>
    <property type="match status" value="1"/>
</dbReference>
<proteinExistence type="predicted"/>
<keyword evidence="2" id="KW-1185">Reference proteome</keyword>
<protein>
    <submittedName>
        <fullName evidence="1">AAA family ATPase</fullName>
    </submittedName>
</protein>
<dbReference type="Gene3D" id="3.40.50.300">
    <property type="entry name" value="P-loop containing nucleotide triphosphate hydrolases"/>
    <property type="match status" value="1"/>
</dbReference>
<reference evidence="1 2" key="1">
    <citation type="submission" date="2020-06" db="EMBL/GenBank/DDBJ databases">
        <title>Description of novel acetic acid bacteria.</title>
        <authorList>
            <person name="Sombolestani A."/>
        </authorList>
    </citation>
    <scope>NUCLEOTIDE SEQUENCE [LARGE SCALE GENOMIC DNA]</scope>
    <source>
        <strain evidence="1 2">LMG 27010</strain>
    </source>
</reference>
<dbReference type="InterPro" id="IPR027417">
    <property type="entry name" value="P-loop_NTPase"/>
</dbReference>
<dbReference type="RefSeq" id="WP_176612576.1">
    <property type="nucleotide sequence ID" value="NZ_JABXXR010000012.1"/>
</dbReference>
<accession>A0A850P6L8</accession>
<evidence type="ECO:0000313" key="1">
    <source>
        <dbReference type="EMBL" id="NVN39578.1"/>
    </source>
</evidence>
<dbReference type="EMBL" id="JABXXR010000012">
    <property type="protein sequence ID" value="NVN39578.1"/>
    <property type="molecule type" value="Genomic_DNA"/>
</dbReference>
<dbReference type="Pfam" id="PF13207">
    <property type="entry name" value="AAA_17"/>
    <property type="match status" value="1"/>
</dbReference>
<evidence type="ECO:0000313" key="2">
    <source>
        <dbReference type="Proteomes" id="UP000585665"/>
    </source>
</evidence>
<gene>
    <name evidence="1" type="ORF">HUK82_03225</name>
</gene>
<name>A0A850P6L8_9PROT</name>
<sequence length="209" mass="23414">MTAFKAIYVTGAPASGKSSTMAMLKERIPELNVWEYGARLTSFLQERGAALTNQDELRSLSAGMATPADINALDDQLLAWMRHNRQTGHSVVDSHSVTKEEYGFRVTAFSAERFRQLAPDEIWLFYVEPEITSERIARNAAGRPMISLEEARIHNASQASVACTYGIVSGCPVYMFDTNVDQEKLVDRLARRLKNRNHAEQEEFRNAAG</sequence>